<evidence type="ECO:0000313" key="2">
    <source>
        <dbReference type="Proteomes" id="UP000011182"/>
    </source>
</evidence>
<keyword evidence="2" id="KW-1185">Reference proteome</keyword>
<dbReference type="AlphaFoldDB" id="A0A9W5LJR3"/>
<dbReference type="EMBL" id="AMXN01000002">
    <property type="protein sequence ID" value="ELS61977.1"/>
    <property type="molecule type" value="Genomic_DNA"/>
</dbReference>
<name>A0A9W5LJR3_9BACI</name>
<evidence type="ECO:0000313" key="1">
    <source>
        <dbReference type="EMBL" id="ELS61977.1"/>
    </source>
</evidence>
<dbReference type="Proteomes" id="UP000011182">
    <property type="component" value="Unassembled WGS sequence"/>
</dbReference>
<sequence length="37" mass="4077">MGIILSAVKKMACWSDSCHFLFHTCDTFLSKAKGDPS</sequence>
<accession>A0A9W5LJR3</accession>
<reference evidence="1 2" key="1">
    <citation type="journal article" date="2014" name="Syst. Appl. Microbiol.">
        <title>Genomic insights into the taxonomic status of the three subspecies of Bacillus subtilis.</title>
        <authorList>
            <person name="Yi H."/>
            <person name="Chun J."/>
            <person name="Cha C.J."/>
        </authorList>
    </citation>
    <scope>NUCLEOTIDE SEQUENCE [LARGE SCALE GENOMIC DNA]</scope>
    <source>
        <strain evidence="1 2">KCTC 13429</strain>
    </source>
</reference>
<proteinExistence type="predicted"/>
<gene>
    <name evidence="1" type="ORF">BSI_10560</name>
</gene>
<protein>
    <submittedName>
        <fullName evidence="1">Uncharacterized protein</fullName>
    </submittedName>
</protein>
<comment type="caution">
    <text evidence="1">The sequence shown here is derived from an EMBL/GenBank/DDBJ whole genome shotgun (WGS) entry which is preliminary data.</text>
</comment>
<organism evidence="1 2">
    <name type="scientific">Bacillus inaquosorum KCTC 13429</name>
    <dbReference type="NCBI Taxonomy" id="1236548"/>
    <lineage>
        <taxon>Bacteria</taxon>
        <taxon>Bacillati</taxon>
        <taxon>Bacillota</taxon>
        <taxon>Bacilli</taxon>
        <taxon>Bacillales</taxon>
        <taxon>Bacillaceae</taxon>
        <taxon>Bacillus</taxon>
    </lineage>
</organism>